<dbReference type="GO" id="GO:0005737">
    <property type="term" value="C:cytoplasm"/>
    <property type="evidence" value="ECO:0007669"/>
    <property type="project" value="TreeGrafter"/>
</dbReference>
<proteinExistence type="predicted"/>
<dbReference type="SMART" id="SM00240">
    <property type="entry name" value="FHA"/>
    <property type="match status" value="1"/>
</dbReference>
<feature type="compositionally biased region" description="Polar residues" evidence="1">
    <location>
        <begin position="360"/>
        <end position="388"/>
    </location>
</feature>
<evidence type="ECO:0000259" key="2">
    <source>
        <dbReference type="PROSITE" id="PS50006"/>
    </source>
</evidence>
<protein>
    <recommendedName>
        <fullName evidence="2">FHA domain-containing protein</fullName>
    </recommendedName>
</protein>
<evidence type="ECO:0000313" key="3">
    <source>
        <dbReference type="EMBL" id="KAF2030233.1"/>
    </source>
</evidence>
<dbReference type="PANTHER" id="PTHR15715:SF37">
    <property type="entry name" value="LD47843P"/>
    <property type="match status" value="1"/>
</dbReference>
<feature type="domain" description="FHA" evidence="2">
    <location>
        <begin position="48"/>
        <end position="112"/>
    </location>
</feature>
<name>A0A9P4H8T7_9PLEO</name>
<dbReference type="InterPro" id="IPR051176">
    <property type="entry name" value="Cent_Immune-Sig_Mod"/>
</dbReference>
<evidence type="ECO:0000256" key="1">
    <source>
        <dbReference type="SAM" id="MobiDB-lite"/>
    </source>
</evidence>
<dbReference type="InterPro" id="IPR008984">
    <property type="entry name" value="SMAD_FHA_dom_sf"/>
</dbReference>
<dbReference type="OrthoDB" id="4096268at2759"/>
<feature type="compositionally biased region" description="Low complexity" evidence="1">
    <location>
        <begin position="444"/>
        <end position="453"/>
    </location>
</feature>
<feature type="region of interest" description="Disordered" evidence="1">
    <location>
        <begin position="219"/>
        <end position="252"/>
    </location>
</feature>
<sequence>MTESEFLMALYAASPHANRLAFRIVLRDAEGFEEFDARDILLPLGASFPVGRASRNSTKPELAPAANNAYIDSPVISRDHAKLSAHAESGTPQVYISDSRSMHGTMVNGERLAPHTLKQLSIGDLLQFGVDVNRNEEFFVARKYTFDAHLDKPQATFSQGFTVPDSDEEEVAPSPPSGSRSNPLTIGEADSDADTSDREQHENTVIAGGFSMHEARYGNAGLAPGEADGNTSSDEGSAHYSSDYPEDEDQEDIDSAASLVGDSEIDYNSDPEVSDIEAGDVSNVADNQSMGEPESDRTLPVHSQPSVASRPPWAIREFSDPFDNTHSASISELPSMKMVRETIDSHAYDSLAPPLPPRPTVTNTPWFTSTDQRPNHSSEMSSYPNYLGTNHGDRPSLFSSAPLQNMLNAQEAEAAAFFASSSTDYIATGDRIQTPPPMPTADVTSSTSSPPSRRTMLSIDEIVEEQPMTPESVNDRKRKADVLEVAEPVDTETLFIMNDTNTGLVFDVAPNSEPAVDTAAQTAATIAQRPKKQPKSIVSRVRNTVTYLGYGAMGAAGAVALLSYLPDAFFA</sequence>
<feature type="region of interest" description="Disordered" evidence="1">
    <location>
        <begin position="348"/>
        <end position="388"/>
    </location>
</feature>
<dbReference type="Proteomes" id="UP000799777">
    <property type="component" value="Unassembled WGS sequence"/>
</dbReference>
<feature type="region of interest" description="Disordered" evidence="1">
    <location>
        <begin position="260"/>
        <end position="279"/>
    </location>
</feature>
<reference evidence="3" key="1">
    <citation type="journal article" date="2020" name="Stud. Mycol.">
        <title>101 Dothideomycetes genomes: a test case for predicting lifestyles and emergence of pathogens.</title>
        <authorList>
            <person name="Haridas S."/>
            <person name="Albert R."/>
            <person name="Binder M."/>
            <person name="Bloem J."/>
            <person name="Labutti K."/>
            <person name="Salamov A."/>
            <person name="Andreopoulos B."/>
            <person name="Baker S."/>
            <person name="Barry K."/>
            <person name="Bills G."/>
            <person name="Bluhm B."/>
            <person name="Cannon C."/>
            <person name="Castanera R."/>
            <person name="Culley D."/>
            <person name="Daum C."/>
            <person name="Ezra D."/>
            <person name="Gonzalez J."/>
            <person name="Henrissat B."/>
            <person name="Kuo A."/>
            <person name="Liang C."/>
            <person name="Lipzen A."/>
            <person name="Lutzoni F."/>
            <person name="Magnuson J."/>
            <person name="Mondo S."/>
            <person name="Nolan M."/>
            <person name="Ohm R."/>
            <person name="Pangilinan J."/>
            <person name="Park H.-J."/>
            <person name="Ramirez L."/>
            <person name="Alfaro M."/>
            <person name="Sun H."/>
            <person name="Tritt A."/>
            <person name="Yoshinaga Y."/>
            <person name="Zwiers L.-H."/>
            <person name="Turgeon B."/>
            <person name="Goodwin S."/>
            <person name="Spatafora J."/>
            <person name="Crous P."/>
            <person name="Grigoriev I."/>
        </authorList>
    </citation>
    <scope>NUCLEOTIDE SEQUENCE</scope>
    <source>
        <strain evidence="3">CBS 110217</strain>
    </source>
</reference>
<keyword evidence="4" id="KW-1185">Reference proteome</keyword>
<gene>
    <name evidence="3" type="ORF">EK21DRAFT_89115</name>
</gene>
<evidence type="ECO:0000313" key="4">
    <source>
        <dbReference type="Proteomes" id="UP000799777"/>
    </source>
</evidence>
<dbReference type="PROSITE" id="PS50006">
    <property type="entry name" value="FHA_DOMAIN"/>
    <property type="match status" value="1"/>
</dbReference>
<dbReference type="AlphaFoldDB" id="A0A9P4H8T7"/>
<feature type="compositionally biased region" description="Acidic residues" evidence="1">
    <location>
        <begin position="263"/>
        <end position="278"/>
    </location>
</feature>
<organism evidence="3 4">
    <name type="scientific">Setomelanomma holmii</name>
    <dbReference type="NCBI Taxonomy" id="210430"/>
    <lineage>
        <taxon>Eukaryota</taxon>
        <taxon>Fungi</taxon>
        <taxon>Dikarya</taxon>
        <taxon>Ascomycota</taxon>
        <taxon>Pezizomycotina</taxon>
        <taxon>Dothideomycetes</taxon>
        <taxon>Pleosporomycetidae</taxon>
        <taxon>Pleosporales</taxon>
        <taxon>Pleosporineae</taxon>
        <taxon>Phaeosphaeriaceae</taxon>
        <taxon>Setomelanomma</taxon>
    </lineage>
</organism>
<dbReference type="EMBL" id="ML978192">
    <property type="protein sequence ID" value="KAF2030233.1"/>
    <property type="molecule type" value="Genomic_DNA"/>
</dbReference>
<dbReference type="InterPro" id="IPR000253">
    <property type="entry name" value="FHA_dom"/>
</dbReference>
<dbReference type="PANTHER" id="PTHR15715">
    <property type="entry name" value="CENTROSOMAL PROTEIN OF 170 KDA"/>
    <property type="match status" value="1"/>
</dbReference>
<comment type="caution">
    <text evidence="3">The sequence shown here is derived from an EMBL/GenBank/DDBJ whole genome shotgun (WGS) entry which is preliminary data.</text>
</comment>
<feature type="region of interest" description="Disordered" evidence="1">
    <location>
        <begin position="157"/>
        <end position="201"/>
    </location>
</feature>
<feature type="region of interest" description="Disordered" evidence="1">
    <location>
        <begin position="284"/>
        <end position="308"/>
    </location>
</feature>
<feature type="region of interest" description="Disordered" evidence="1">
    <location>
        <begin position="431"/>
        <end position="453"/>
    </location>
</feature>
<dbReference type="SUPFAM" id="SSF49879">
    <property type="entry name" value="SMAD/FHA domain"/>
    <property type="match status" value="1"/>
</dbReference>
<accession>A0A9P4H8T7</accession>
<dbReference type="Gene3D" id="2.60.200.20">
    <property type="match status" value="1"/>
</dbReference>
<dbReference type="Pfam" id="PF00498">
    <property type="entry name" value="FHA"/>
    <property type="match status" value="1"/>
</dbReference>